<protein>
    <recommendedName>
        <fullName evidence="4">Stigma-specific Stig1 family protein</fullName>
    </recommendedName>
</protein>
<comment type="similarity">
    <text evidence="1">Belongs to the STIG1 family.</text>
</comment>
<dbReference type="AlphaFoldDB" id="A0AAW2RSR5"/>
<dbReference type="PANTHER" id="PTHR33227:SF18">
    <property type="entry name" value="STIGMA-SPECIFIC STIG1-LIKE PROTEIN 3"/>
    <property type="match status" value="1"/>
</dbReference>
<dbReference type="PANTHER" id="PTHR33227">
    <property type="entry name" value="STIGMA-SPECIFIC STIG1-LIKE PROTEIN 3"/>
    <property type="match status" value="1"/>
</dbReference>
<sequence>MSETSSSISPPLAKTMKVMTIIVFTVVLALLHSMLTDSGPTGFPEREQVATKGSGRFLKEITNPRATSHLCDRDRSVCNYFMEGGRNTTCCNNKCVETTYDGDNCGACGQKCALGEACCGGECVNLGYDKRHCGFCDNKCKIDGSCVYGICDYA</sequence>
<organism evidence="3">
    <name type="scientific">Sesamum calycinum</name>
    <dbReference type="NCBI Taxonomy" id="2727403"/>
    <lineage>
        <taxon>Eukaryota</taxon>
        <taxon>Viridiplantae</taxon>
        <taxon>Streptophyta</taxon>
        <taxon>Embryophyta</taxon>
        <taxon>Tracheophyta</taxon>
        <taxon>Spermatophyta</taxon>
        <taxon>Magnoliopsida</taxon>
        <taxon>eudicotyledons</taxon>
        <taxon>Gunneridae</taxon>
        <taxon>Pentapetalae</taxon>
        <taxon>asterids</taxon>
        <taxon>lamiids</taxon>
        <taxon>Lamiales</taxon>
        <taxon>Pedaliaceae</taxon>
        <taxon>Sesamum</taxon>
    </lineage>
</organism>
<reference evidence="3" key="2">
    <citation type="journal article" date="2024" name="Plant">
        <title>Genomic evolution and insights into agronomic trait innovations of Sesamum species.</title>
        <authorList>
            <person name="Miao H."/>
            <person name="Wang L."/>
            <person name="Qu L."/>
            <person name="Liu H."/>
            <person name="Sun Y."/>
            <person name="Le M."/>
            <person name="Wang Q."/>
            <person name="Wei S."/>
            <person name="Zheng Y."/>
            <person name="Lin W."/>
            <person name="Duan Y."/>
            <person name="Cao H."/>
            <person name="Xiong S."/>
            <person name="Wang X."/>
            <person name="Wei L."/>
            <person name="Li C."/>
            <person name="Ma Q."/>
            <person name="Ju M."/>
            <person name="Zhao R."/>
            <person name="Li G."/>
            <person name="Mu C."/>
            <person name="Tian Q."/>
            <person name="Mei H."/>
            <person name="Zhang T."/>
            <person name="Gao T."/>
            <person name="Zhang H."/>
        </authorList>
    </citation>
    <scope>NUCLEOTIDE SEQUENCE</scope>
    <source>
        <strain evidence="3">KEN8</strain>
    </source>
</reference>
<dbReference type="EMBL" id="JACGWM010000003">
    <property type="protein sequence ID" value="KAL0383315.1"/>
    <property type="molecule type" value="Genomic_DNA"/>
</dbReference>
<reference evidence="3" key="1">
    <citation type="submission" date="2020-06" db="EMBL/GenBank/DDBJ databases">
        <authorList>
            <person name="Li T."/>
            <person name="Hu X."/>
            <person name="Zhang T."/>
            <person name="Song X."/>
            <person name="Zhang H."/>
            <person name="Dai N."/>
            <person name="Sheng W."/>
            <person name="Hou X."/>
            <person name="Wei L."/>
        </authorList>
    </citation>
    <scope>NUCLEOTIDE SEQUENCE</scope>
    <source>
        <strain evidence="3">KEN8</strain>
        <tissue evidence="3">Leaf</tissue>
    </source>
</reference>
<dbReference type="InterPro" id="IPR006969">
    <property type="entry name" value="Stig-like"/>
</dbReference>
<name>A0AAW2RSR5_9LAMI</name>
<evidence type="ECO:0000256" key="1">
    <source>
        <dbReference type="ARBA" id="ARBA00006010"/>
    </source>
</evidence>
<accession>A0AAW2RSR5</accession>
<evidence type="ECO:0000256" key="2">
    <source>
        <dbReference type="ARBA" id="ARBA00022729"/>
    </source>
</evidence>
<evidence type="ECO:0000313" key="3">
    <source>
        <dbReference type="EMBL" id="KAL0383315.1"/>
    </source>
</evidence>
<comment type="caution">
    <text evidence="3">The sequence shown here is derived from an EMBL/GenBank/DDBJ whole genome shotgun (WGS) entry which is preliminary data.</text>
</comment>
<keyword evidence="2" id="KW-0732">Signal</keyword>
<evidence type="ECO:0008006" key="4">
    <source>
        <dbReference type="Google" id="ProtNLM"/>
    </source>
</evidence>
<dbReference type="Pfam" id="PF04885">
    <property type="entry name" value="Stig1"/>
    <property type="match status" value="1"/>
</dbReference>
<gene>
    <name evidence="3" type="ORF">Scaly_0618800</name>
</gene>
<proteinExistence type="inferred from homology"/>